<dbReference type="Proteomes" id="UP000198956">
    <property type="component" value="Unassembled WGS sequence"/>
</dbReference>
<dbReference type="Proteomes" id="UP000826616">
    <property type="component" value="Chromosome"/>
</dbReference>
<sequence>MQKKQICQRCHREMTEETICGRCQDVLEFGYPSFPFYELEEHKEREPVAQ</sequence>
<gene>
    <name evidence="1" type="ORF">K3F53_09230</name>
    <name evidence="2" type="ORF">SAMN04489735_100892</name>
</gene>
<evidence type="ECO:0000313" key="4">
    <source>
        <dbReference type="Proteomes" id="UP000826616"/>
    </source>
</evidence>
<dbReference type="RefSeq" id="WP_175493568.1">
    <property type="nucleotide sequence ID" value="NZ_CP080764.1"/>
</dbReference>
<protein>
    <submittedName>
        <fullName evidence="2">Uncharacterized protein</fullName>
    </submittedName>
</protein>
<dbReference type="EMBL" id="CP080764">
    <property type="protein sequence ID" value="QYY44327.1"/>
    <property type="molecule type" value="Genomic_DNA"/>
</dbReference>
<evidence type="ECO:0000313" key="1">
    <source>
        <dbReference type="EMBL" id="QYY44327.1"/>
    </source>
</evidence>
<reference evidence="1 4" key="2">
    <citation type="submission" date="2021-08" db="EMBL/GenBank/DDBJ databases">
        <title>Complete genome sequence of the strain Aneurinibacillus thermoaerophilus CCM 8960.</title>
        <authorList>
            <person name="Musilova J."/>
            <person name="Kourilova X."/>
            <person name="Pernicova I."/>
            <person name="Bezdicek M."/>
            <person name="Lengerova M."/>
            <person name="Obruca S."/>
            <person name="Sedlar K."/>
        </authorList>
    </citation>
    <scope>NUCLEOTIDE SEQUENCE [LARGE SCALE GENOMIC DNA]</scope>
    <source>
        <strain evidence="1 4">CCM 8960</strain>
    </source>
</reference>
<dbReference type="GeneID" id="97141549"/>
<dbReference type="AlphaFoldDB" id="A0A1G7Z1I0"/>
<dbReference type="EMBL" id="FNDE01000008">
    <property type="protein sequence ID" value="SDH02020.1"/>
    <property type="molecule type" value="Genomic_DNA"/>
</dbReference>
<evidence type="ECO:0000313" key="3">
    <source>
        <dbReference type="Proteomes" id="UP000198956"/>
    </source>
</evidence>
<reference evidence="2 3" key="1">
    <citation type="submission" date="2016-10" db="EMBL/GenBank/DDBJ databases">
        <authorList>
            <person name="de Groot N.N."/>
        </authorList>
    </citation>
    <scope>NUCLEOTIDE SEQUENCE [LARGE SCALE GENOMIC DNA]</scope>
    <source>
        <strain evidence="2 3">L 420-91</strain>
    </source>
</reference>
<keyword evidence="4" id="KW-1185">Reference proteome</keyword>
<name>A0A1G7Z1I0_ANETH</name>
<evidence type="ECO:0000313" key="2">
    <source>
        <dbReference type="EMBL" id="SDH02020.1"/>
    </source>
</evidence>
<accession>A0A1G7Z1I0</accession>
<proteinExistence type="predicted"/>
<organism evidence="2 3">
    <name type="scientific">Aneurinibacillus thermoaerophilus</name>
    <dbReference type="NCBI Taxonomy" id="143495"/>
    <lineage>
        <taxon>Bacteria</taxon>
        <taxon>Bacillati</taxon>
        <taxon>Bacillota</taxon>
        <taxon>Bacilli</taxon>
        <taxon>Bacillales</taxon>
        <taxon>Paenibacillaceae</taxon>
        <taxon>Aneurinibacillus group</taxon>
        <taxon>Aneurinibacillus</taxon>
    </lineage>
</organism>